<dbReference type="AlphaFoldDB" id="V5HF80"/>
<organism evidence="1">
    <name type="scientific">Ixodes ricinus</name>
    <name type="common">Common tick</name>
    <name type="synonym">Acarus ricinus</name>
    <dbReference type="NCBI Taxonomy" id="34613"/>
    <lineage>
        <taxon>Eukaryota</taxon>
        <taxon>Metazoa</taxon>
        <taxon>Ecdysozoa</taxon>
        <taxon>Arthropoda</taxon>
        <taxon>Chelicerata</taxon>
        <taxon>Arachnida</taxon>
        <taxon>Acari</taxon>
        <taxon>Parasitiformes</taxon>
        <taxon>Ixodida</taxon>
        <taxon>Ixodoidea</taxon>
        <taxon>Ixodidae</taxon>
        <taxon>Ixodinae</taxon>
        <taxon>Ixodes</taxon>
    </lineage>
</organism>
<protein>
    <submittedName>
        <fullName evidence="1">Uncharacterized protein</fullName>
    </submittedName>
</protein>
<name>V5HF80_IXORI</name>
<proteinExistence type="evidence at transcript level"/>
<dbReference type="EMBL" id="GANP01012355">
    <property type="protein sequence ID" value="JAB72113.1"/>
    <property type="molecule type" value="mRNA"/>
</dbReference>
<evidence type="ECO:0000313" key="1">
    <source>
        <dbReference type="EMBL" id="JAB72113.1"/>
    </source>
</evidence>
<reference evidence="1" key="1">
    <citation type="journal article" date="2015" name="Sci. Rep.">
        <title>Tissue- and time-dependent transcription in Ixodes ricinus salivary glands and midguts when blood feeding on the vertebrate host.</title>
        <authorList>
            <person name="Kotsyfakis M."/>
            <person name="Schwarz A."/>
            <person name="Erhart J."/>
            <person name="Ribeiro J.M."/>
        </authorList>
    </citation>
    <scope>NUCLEOTIDE SEQUENCE</scope>
    <source>
        <tissue evidence="1">Salivary gland and midgut</tissue>
    </source>
</reference>
<sequence length="298" mass="33899">MRLDILAATLFIVGVASKKSSKHKDYVSHPQKQDVPVIFDLTECVRNFATKFAEGRRRDLISWNLSAAAADFPEIVYEGKTPFTIKLGEIIYGTSVHSKLSKESTNYTQDFINPYDVPQPGSYRSDVRAPIAAIWNIQSAFKSEFPLLISTQPPKVYNGSQEREYKFDLNDTLKLERKGYTHLIRNKTFKVNPRKMIRVTQTVRETTKVRSFYVDVALVGYFGIKLSTRGDEPGSWIFCVTELKCAHLKQTGTDEMTFRISGTFEEQYPVSAITLTKHDLKKNEEDTEVAPNTISNSM</sequence>
<accession>V5HF80</accession>